<name>A0A914A9K5_PATMI</name>
<dbReference type="Gene3D" id="3.30.505.10">
    <property type="entry name" value="SH2 domain"/>
    <property type="match status" value="1"/>
</dbReference>
<dbReference type="AlphaFoldDB" id="A0A914A9K5"/>
<dbReference type="Proteomes" id="UP000887568">
    <property type="component" value="Unplaced"/>
</dbReference>
<dbReference type="OrthoDB" id="10003345at2759"/>
<organism evidence="4 5">
    <name type="scientific">Patiria miniata</name>
    <name type="common">Bat star</name>
    <name type="synonym">Asterina miniata</name>
    <dbReference type="NCBI Taxonomy" id="46514"/>
    <lineage>
        <taxon>Eukaryota</taxon>
        <taxon>Metazoa</taxon>
        <taxon>Echinodermata</taxon>
        <taxon>Eleutherozoa</taxon>
        <taxon>Asterozoa</taxon>
        <taxon>Asteroidea</taxon>
        <taxon>Valvatacea</taxon>
        <taxon>Valvatida</taxon>
        <taxon>Asterinidae</taxon>
        <taxon>Patiria</taxon>
    </lineage>
</organism>
<dbReference type="PANTHER" id="PTHR14388">
    <property type="entry name" value="T CELL-SPECIFIC ADAPTER PROTEIN TSAD"/>
    <property type="match status" value="1"/>
</dbReference>
<keyword evidence="5" id="KW-1185">Reference proteome</keyword>
<dbReference type="Pfam" id="PF00017">
    <property type="entry name" value="SH2"/>
    <property type="match status" value="1"/>
</dbReference>
<dbReference type="RefSeq" id="XP_038060100.1">
    <property type="nucleotide sequence ID" value="XM_038204172.1"/>
</dbReference>
<dbReference type="EnsemblMetazoa" id="XM_038204172.1">
    <property type="protein sequence ID" value="XP_038060100.1"/>
    <property type="gene ID" value="LOC119731142"/>
</dbReference>
<proteinExistence type="predicted"/>
<dbReference type="InterPro" id="IPR000980">
    <property type="entry name" value="SH2"/>
</dbReference>
<dbReference type="GO" id="GO:0005737">
    <property type="term" value="C:cytoplasm"/>
    <property type="evidence" value="ECO:0007669"/>
    <property type="project" value="TreeGrafter"/>
</dbReference>
<reference evidence="4" key="1">
    <citation type="submission" date="2022-11" db="UniProtKB">
        <authorList>
            <consortium name="EnsemblMetazoa"/>
        </authorList>
    </citation>
    <scope>IDENTIFICATION</scope>
</reference>
<feature type="domain" description="SH2" evidence="3">
    <location>
        <begin position="432"/>
        <end position="529"/>
    </location>
</feature>
<evidence type="ECO:0000256" key="2">
    <source>
        <dbReference type="SAM" id="MobiDB-lite"/>
    </source>
</evidence>
<dbReference type="SUPFAM" id="SSF55550">
    <property type="entry name" value="SH2 domain"/>
    <property type="match status" value="1"/>
</dbReference>
<evidence type="ECO:0000259" key="3">
    <source>
        <dbReference type="PROSITE" id="PS50001"/>
    </source>
</evidence>
<evidence type="ECO:0000313" key="4">
    <source>
        <dbReference type="EnsemblMetazoa" id="XP_038060099.1"/>
    </source>
</evidence>
<feature type="region of interest" description="Disordered" evidence="2">
    <location>
        <begin position="141"/>
        <end position="301"/>
    </location>
</feature>
<protein>
    <recommendedName>
        <fullName evidence="3">SH2 domain-containing protein</fullName>
    </recommendedName>
</protein>
<dbReference type="OMA" id="DHEWKEQ"/>
<dbReference type="InterPro" id="IPR036860">
    <property type="entry name" value="SH2_dom_sf"/>
</dbReference>
<evidence type="ECO:0000313" key="5">
    <source>
        <dbReference type="Proteomes" id="UP000887568"/>
    </source>
</evidence>
<dbReference type="RefSeq" id="XP_038060099.1">
    <property type="nucleotide sequence ID" value="XM_038204171.1"/>
</dbReference>
<keyword evidence="1" id="KW-0727">SH2 domain</keyword>
<dbReference type="EnsemblMetazoa" id="XM_038204171.1">
    <property type="protein sequence ID" value="XP_038060099.1"/>
    <property type="gene ID" value="LOC119731142"/>
</dbReference>
<dbReference type="SMART" id="SM00252">
    <property type="entry name" value="SH2"/>
    <property type="match status" value="1"/>
</dbReference>
<accession>A0A914A9K5</accession>
<dbReference type="CTD" id="387694"/>
<dbReference type="PANTHER" id="PTHR14388:SF17">
    <property type="entry name" value="SH2 DOMAIN-CONTAINING PROTEIN"/>
    <property type="match status" value="1"/>
</dbReference>
<evidence type="ECO:0000256" key="1">
    <source>
        <dbReference type="PROSITE-ProRule" id="PRU00191"/>
    </source>
</evidence>
<sequence>MLQQIIKDMYIDPEILAELSDEQREILFCKMREEQVRRWKISEAEHEKKMKKAKKKKKKDGKSVGWLLGADNNEWVWVMGDHPSDFKIEDVLERERLEKANQIARKEAEAARLKEEEELRRKEEEERILREEQLRLAREQEEIERKAREEEERIKQEEAAERELKERLAQEQAEEEKRRKAAEEAEQRLQEMKVKWQKAAAEERERLAREEEARRKEEERLKQEEKKRLELAVRQKEEQEARRASMEAAKRKRDQLEREKQEKDRQARELAEKAKKIRLQTEKERKALEEREKQSKTELKHRVEQLYDGLKKTDEDKNNMAEKDRDKIEDIWKVQLRRSKRADTERSQRARWAREEIRRSRLSGNFENLTLDEIYKQGLAPEEKPIIRPASGMPRPSQPVNRNDVVTWYKDDQYRKQAGISVDINGSRPAKWFHGVIPRERANELLQDKKPGSFLVRVSEKVWGYVLSYRAHDDKVKHFLIDASGETYQFFGADPSQQHSVHNRLGDLITYHKVIPISEHGKEILREPCGQEGPVPDYFDLFEDVGKGQSTSL</sequence>
<dbReference type="PROSITE" id="PS50001">
    <property type="entry name" value="SH2"/>
    <property type="match status" value="1"/>
</dbReference>
<dbReference type="GeneID" id="119731142"/>